<evidence type="ECO:0000313" key="6">
    <source>
        <dbReference type="Proteomes" id="UP000323011"/>
    </source>
</evidence>
<keyword evidence="1" id="KW-0677">Repeat</keyword>
<dbReference type="OrthoDB" id="10612495at2759"/>
<dbReference type="Gene3D" id="1.25.10.10">
    <property type="entry name" value="Leucine-rich Repeat Variant"/>
    <property type="match status" value="2"/>
</dbReference>
<dbReference type="PANTHER" id="PTHR22895:SF0">
    <property type="entry name" value="ARMADILLO REPEAT-CONTAINING PROTEIN 6"/>
    <property type="match status" value="1"/>
</dbReference>
<dbReference type="PANTHER" id="PTHR22895">
    <property type="entry name" value="ARMADILLO REPEAT-CONTAINING PROTEIN 6"/>
    <property type="match status" value="1"/>
</dbReference>
<feature type="region of interest" description="Disordered" evidence="2">
    <location>
        <begin position="522"/>
        <end position="549"/>
    </location>
</feature>
<evidence type="ECO:0000313" key="4">
    <source>
        <dbReference type="EMBL" id="KAA0173034.1"/>
    </source>
</evidence>
<comment type="caution">
    <text evidence="3">The sequence shown here is derived from an EMBL/GenBank/DDBJ whole genome shotgun (WGS) entry which is preliminary data.</text>
</comment>
<proteinExistence type="predicted"/>
<feature type="compositionally biased region" description="Low complexity" evidence="2">
    <location>
        <begin position="50"/>
        <end position="97"/>
    </location>
</feature>
<evidence type="ECO:0000256" key="2">
    <source>
        <dbReference type="SAM" id="MobiDB-lite"/>
    </source>
</evidence>
<sequence>MGCGASQPVGPSTPKAHQAAPADSNHKHAPTPASTGKPGEGVVSPGDVRSGASATPSAAKPGASAPASAPSGKAAAASQKSSKQGSAAASPGDDGASIPPTPGPGSLVVEGSMAEQLVADAFSESGVKGLVELVSEREDDVEVLTAAFELLASACAGSEDARGTAYATDALVKALSAMKLFEWQPALQAGAIKFIANMAADYAKPAGKQGAVESVVSTMRASADSYQVQLHGVRALGLLIKERDNLVRARAAGADEVIATVLDMHAGDGQLVYRAGDLQSRLETITEAEATEAVARVPESSKNPWSRLKQAVFTGQAKKISEGMLPGMHGISGQVAAKMQEGVEPLLNYMVERMRSAEAVRWCCDALATMCAGNEEVRARVIAHKGAGRLCLALRRHKWNEDLVAGACMAMTALASDHAKECGEAGAVTLVLDGMRANGDSYQVQTRGTQAITALTRGWAVNLRTAVDNDAIAVVRAALDSNPDDGQLQWRGINLLDALKPGQGEDVRNRALQRSFSSFLRRKDSKAKMGGSFDERKPAPPKASAAAMAEVDQMAQMVEEEEEEDDED</sequence>
<gene>
    <name evidence="4" type="ORF">FNF27_05525</name>
    <name evidence="3" type="ORF">FNF29_04187</name>
</gene>
<dbReference type="EMBL" id="VLTO01000039">
    <property type="protein sequence ID" value="KAA0173034.1"/>
    <property type="molecule type" value="Genomic_DNA"/>
</dbReference>
<dbReference type="Proteomes" id="UP000322899">
    <property type="component" value="Unassembled WGS sequence"/>
</dbReference>
<organism evidence="3 6">
    <name type="scientific">Cafeteria roenbergensis</name>
    <name type="common">Marine flagellate</name>
    <dbReference type="NCBI Taxonomy" id="33653"/>
    <lineage>
        <taxon>Eukaryota</taxon>
        <taxon>Sar</taxon>
        <taxon>Stramenopiles</taxon>
        <taxon>Bigyra</taxon>
        <taxon>Opalozoa</taxon>
        <taxon>Bicosoecida</taxon>
        <taxon>Cafeteriaceae</taxon>
        <taxon>Cafeteria</taxon>
    </lineage>
</organism>
<dbReference type="InterPro" id="IPR016024">
    <property type="entry name" value="ARM-type_fold"/>
</dbReference>
<evidence type="ECO:0000313" key="5">
    <source>
        <dbReference type="Proteomes" id="UP000322899"/>
    </source>
</evidence>
<dbReference type="InterPro" id="IPR011989">
    <property type="entry name" value="ARM-like"/>
</dbReference>
<protein>
    <submittedName>
        <fullName evidence="3">Uncharacterized protein</fullName>
    </submittedName>
</protein>
<reference evidence="5 6" key="1">
    <citation type="submission" date="2019-07" db="EMBL/GenBank/DDBJ databases">
        <title>Genomes of Cafeteria roenbergensis.</title>
        <authorList>
            <person name="Fischer M.G."/>
            <person name="Hackl T."/>
            <person name="Roman M."/>
        </authorList>
    </citation>
    <scope>NUCLEOTIDE SEQUENCE [LARGE SCALE GENOMIC DNA]</scope>
    <source>
        <strain evidence="3 6">BVI</strain>
        <strain evidence="4 5">E4-10P</strain>
    </source>
</reference>
<evidence type="ECO:0000256" key="1">
    <source>
        <dbReference type="ARBA" id="ARBA00022737"/>
    </source>
</evidence>
<accession>A0A5A8CG91</accession>
<dbReference type="AlphaFoldDB" id="A0A5A8CG91"/>
<feature type="region of interest" description="Disordered" evidence="2">
    <location>
        <begin position="1"/>
        <end position="108"/>
    </location>
</feature>
<name>A0A5A8CG91_CAFRO</name>
<dbReference type="EMBL" id="VLTN01000023">
    <property type="protein sequence ID" value="KAA0152073.1"/>
    <property type="molecule type" value="Genomic_DNA"/>
</dbReference>
<dbReference type="SUPFAM" id="SSF48371">
    <property type="entry name" value="ARM repeat"/>
    <property type="match status" value="1"/>
</dbReference>
<dbReference type="Proteomes" id="UP000323011">
    <property type="component" value="Unassembled WGS sequence"/>
</dbReference>
<evidence type="ECO:0000313" key="3">
    <source>
        <dbReference type="EMBL" id="KAA0152073.1"/>
    </source>
</evidence>
<keyword evidence="6" id="KW-1185">Reference proteome</keyword>